<evidence type="ECO:0000313" key="2">
    <source>
        <dbReference type="Proteomes" id="UP000585474"/>
    </source>
</evidence>
<dbReference type="EMBL" id="BJWL01000021">
    <property type="protein sequence ID" value="GFZ09568.1"/>
    <property type="molecule type" value="Genomic_DNA"/>
</dbReference>
<dbReference type="AlphaFoldDB" id="A0A7J0GFT8"/>
<protein>
    <submittedName>
        <fullName evidence="1">Uncharacterized protein</fullName>
    </submittedName>
</protein>
<name>A0A7J0GFT8_9ERIC</name>
<accession>A0A7J0GFT8</accession>
<dbReference type="Proteomes" id="UP000585474">
    <property type="component" value="Unassembled WGS sequence"/>
</dbReference>
<evidence type="ECO:0000313" key="1">
    <source>
        <dbReference type="EMBL" id="GFZ09568.1"/>
    </source>
</evidence>
<proteinExistence type="predicted"/>
<organism evidence="1 2">
    <name type="scientific">Actinidia rufa</name>
    <dbReference type="NCBI Taxonomy" id="165716"/>
    <lineage>
        <taxon>Eukaryota</taxon>
        <taxon>Viridiplantae</taxon>
        <taxon>Streptophyta</taxon>
        <taxon>Embryophyta</taxon>
        <taxon>Tracheophyta</taxon>
        <taxon>Spermatophyta</taxon>
        <taxon>Magnoliopsida</taxon>
        <taxon>eudicotyledons</taxon>
        <taxon>Gunneridae</taxon>
        <taxon>Pentapetalae</taxon>
        <taxon>asterids</taxon>
        <taxon>Ericales</taxon>
        <taxon>Actinidiaceae</taxon>
        <taxon>Actinidia</taxon>
    </lineage>
</organism>
<keyword evidence="2" id="KW-1185">Reference proteome</keyword>
<gene>
    <name evidence="1" type="ORF">Acr_21g0001670</name>
</gene>
<reference evidence="1 2" key="1">
    <citation type="submission" date="2019-07" db="EMBL/GenBank/DDBJ databases">
        <title>De Novo Assembly of kiwifruit Actinidia rufa.</title>
        <authorList>
            <person name="Sugita-Konishi S."/>
            <person name="Sato K."/>
            <person name="Mori E."/>
            <person name="Abe Y."/>
            <person name="Kisaki G."/>
            <person name="Hamano K."/>
            <person name="Suezawa K."/>
            <person name="Otani M."/>
            <person name="Fukuda T."/>
            <person name="Manabe T."/>
            <person name="Gomi K."/>
            <person name="Tabuchi M."/>
            <person name="Akimitsu K."/>
            <person name="Kataoka I."/>
        </authorList>
    </citation>
    <scope>NUCLEOTIDE SEQUENCE [LARGE SCALE GENOMIC DNA]</scope>
    <source>
        <strain evidence="2">cv. Fuchu</strain>
    </source>
</reference>
<comment type="caution">
    <text evidence="1">The sequence shown here is derived from an EMBL/GenBank/DDBJ whole genome shotgun (WGS) entry which is preliminary data.</text>
</comment>
<sequence length="105" mass="11414">MGVFSVRRLCSWLPSLEMVSNSLFVAQVSGMLVFIRDGNLTPNPMGSGPNQSFGMVLPVGCGFGGGVEYSFGCGSGPDTIHVKRKILKSLGWHRWVDEFGNRGKY</sequence>